<feature type="repeat" description="PPR" evidence="3">
    <location>
        <begin position="278"/>
        <end position="312"/>
    </location>
</feature>
<evidence type="ECO:0000313" key="8">
    <source>
        <dbReference type="Proteomes" id="UP001153069"/>
    </source>
</evidence>
<dbReference type="Pfam" id="PF13812">
    <property type="entry name" value="PPR_3"/>
    <property type="match status" value="2"/>
</dbReference>
<dbReference type="OrthoDB" id="195747at2759"/>
<dbReference type="InterPro" id="IPR033443">
    <property type="entry name" value="PROP1-like_PPR_dom"/>
</dbReference>
<comment type="caution">
    <text evidence="7">The sequence shown here is derived from an EMBL/GenBank/DDBJ whole genome shotgun (WGS) entry which is preliminary data.</text>
</comment>
<dbReference type="InterPro" id="IPR057027">
    <property type="entry name" value="TPR_mt"/>
</dbReference>
<feature type="repeat" description="PPR" evidence="3">
    <location>
        <begin position="547"/>
        <end position="581"/>
    </location>
</feature>
<dbReference type="InterPro" id="IPR002885">
    <property type="entry name" value="PPR_rpt"/>
</dbReference>
<evidence type="ECO:0000259" key="5">
    <source>
        <dbReference type="Pfam" id="PF17177"/>
    </source>
</evidence>
<dbReference type="AlphaFoldDB" id="A0A9N8ED32"/>
<evidence type="ECO:0000256" key="3">
    <source>
        <dbReference type="PROSITE-ProRule" id="PRU00708"/>
    </source>
</evidence>
<dbReference type="EMBL" id="CAICTM010000970">
    <property type="protein sequence ID" value="CAB9518912.1"/>
    <property type="molecule type" value="Genomic_DNA"/>
</dbReference>
<feature type="domain" description="Pentatricopeptide repeat-containing protein-mitochondrial" evidence="6">
    <location>
        <begin position="104"/>
        <end position="226"/>
    </location>
</feature>
<evidence type="ECO:0000256" key="1">
    <source>
        <dbReference type="ARBA" id="ARBA00007626"/>
    </source>
</evidence>
<dbReference type="NCBIfam" id="TIGR00756">
    <property type="entry name" value="PPR"/>
    <property type="match status" value="7"/>
</dbReference>
<name>A0A9N8ED32_9STRA</name>
<dbReference type="Gene3D" id="1.25.40.10">
    <property type="entry name" value="Tetratricopeptide repeat domain"/>
    <property type="match status" value="5"/>
</dbReference>
<feature type="repeat" description="PPR" evidence="3">
    <location>
        <begin position="419"/>
        <end position="453"/>
    </location>
</feature>
<accession>A0A9N8ED32</accession>
<dbReference type="PANTHER" id="PTHR46128:SF329">
    <property type="entry name" value="MITOCHONDRIAL GROUP I INTRON SPLICING FACTOR DMR1"/>
    <property type="match status" value="1"/>
</dbReference>
<organism evidence="7 8">
    <name type="scientific">Seminavis robusta</name>
    <dbReference type="NCBI Taxonomy" id="568900"/>
    <lineage>
        <taxon>Eukaryota</taxon>
        <taxon>Sar</taxon>
        <taxon>Stramenopiles</taxon>
        <taxon>Ochrophyta</taxon>
        <taxon>Bacillariophyta</taxon>
        <taxon>Bacillariophyceae</taxon>
        <taxon>Bacillariophycidae</taxon>
        <taxon>Naviculales</taxon>
        <taxon>Naviculaceae</taxon>
        <taxon>Seminavis</taxon>
    </lineage>
</organism>
<dbReference type="Pfam" id="PF13041">
    <property type="entry name" value="PPR_2"/>
    <property type="match status" value="1"/>
</dbReference>
<feature type="region of interest" description="Disordered" evidence="4">
    <location>
        <begin position="761"/>
        <end position="781"/>
    </location>
</feature>
<feature type="repeat" description="PPR" evidence="3">
    <location>
        <begin position="454"/>
        <end position="488"/>
    </location>
</feature>
<keyword evidence="8" id="KW-1185">Reference proteome</keyword>
<feature type="repeat" description="PPR" evidence="3">
    <location>
        <begin position="584"/>
        <end position="618"/>
    </location>
</feature>
<evidence type="ECO:0000256" key="2">
    <source>
        <dbReference type="ARBA" id="ARBA00022737"/>
    </source>
</evidence>
<feature type="domain" description="PROP1-like PPR" evidence="5">
    <location>
        <begin position="388"/>
        <end position="504"/>
    </location>
</feature>
<sequence length="825" mass="92087">MVSSSRMLGLSFGLIVANVATLSAFIPQQNLFLSRRSGQKLAYEINATATSGSSEGLANEARTVVKAFNEPPVKIQSRLEEIQQTIERGENLTQDYCDTTLGLCVAAEQWECVIDVLEQMQKQQMTQERSTFRMCLQQCFEVGNGASALEILQAMEQALIEPQPDDIGLVAAAMCRNNRKESGWWKRALDLLLKNPSPDVPIDAYDAVLACLVDERNWKESIKLLRRLEQPPKNKKRMLPKPTLATYREVIECCVAGNQVEQGVQILDKMKKRGIKPTVYTFEIVISGLARKLQWRRALQLLDTMDEYGVNKTVPIYNTLISACARGKEIGVAKSLLARMKKEGIWPSIITYNSLISSCASAGRWKDAMNLFDQCNRDPHVEPDIYTYTNVIRACSKGKMTERAFTLHDTVLEKNIPLDSYFYAAVIEVAANARQWKRALELLDEMEEKGVPPSDVVYSLTIKACGNGGKWQSALNLLEKMRSKGMRINLITYNAAIAALAKAAKRSAKYPTGRPWRPQEPDSGKICFWVRAIELLDQMKKDNIKPDGFSFSSAISCCGAEGRWQEALALIDLMKKGGPRTQPNRVAFTAAIDACGRSGEHMHALWLFRNMTNNGISADRVAWNTLFHGFRVANKPDLAYELWGEMRKAANTTDRITAMPDHQKPTPDIITVTDVIATLAKSENQVDQDRVDEVFAEAVNRGIIFGSHLDSVWEVDLSGLSLPVARAACRFVVNRTRQKVEDEGEDVKDLHFITGVGAAFGQGQGRKGHASTTADKSSKSQSLRDYVQKEVLLGDLNIKSTIPKLAQGTVTIEREVLAKWIERRQ</sequence>
<feature type="repeat" description="PPR" evidence="3">
    <location>
        <begin position="313"/>
        <end position="347"/>
    </location>
</feature>
<dbReference type="Pfam" id="PF23276">
    <property type="entry name" value="TPR_24"/>
    <property type="match status" value="1"/>
</dbReference>
<feature type="repeat" description="PPR" evidence="3">
    <location>
        <begin position="348"/>
        <end position="383"/>
    </location>
</feature>
<keyword evidence="2" id="KW-0677">Repeat</keyword>
<gene>
    <name evidence="7" type="ORF">SEMRO_972_G226550.1</name>
</gene>
<feature type="repeat" description="PPR" evidence="3">
    <location>
        <begin position="619"/>
        <end position="649"/>
    </location>
</feature>
<dbReference type="PANTHER" id="PTHR46128">
    <property type="entry name" value="MITOCHONDRIAL GROUP I INTRON SPLICING FACTOR CCM1"/>
    <property type="match status" value="1"/>
</dbReference>
<dbReference type="InterPro" id="IPR050872">
    <property type="entry name" value="PPR_P_subfamily"/>
</dbReference>
<dbReference type="PROSITE" id="PS51375">
    <property type="entry name" value="PPR"/>
    <property type="match status" value="10"/>
</dbReference>
<evidence type="ECO:0000256" key="4">
    <source>
        <dbReference type="SAM" id="MobiDB-lite"/>
    </source>
</evidence>
<comment type="similarity">
    <text evidence="1">Belongs to the PPR family. P subfamily.</text>
</comment>
<reference evidence="7" key="1">
    <citation type="submission" date="2020-06" db="EMBL/GenBank/DDBJ databases">
        <authorList>
            <consortium name="Plant Systems Biology data submission"/>
        </authorList>
    </citation>
    <scope>NUCLEOTIDE SEQUENCE</scope>
    <source>
        <strain evidence="7">D6</strain>
    </source>
</reference>
<evidence type="ECO:0000313" key="7">
    <source>
        <dbReference type="EMBL" id="CAB9518912.1"/>
    </source>
</evidence>
<feature type="repeat" description="PPR" evidence="3">
    <location>
        <begin position="384"/>
        <end position="418"/>
    </location>
</feature>
<feature type="compositionally biased region" description="Polar residues" evidence="4">
    <location>
        <begin position="770"/>
        <end position="781"/>
    </location>
</feature>
<dbReference type="InterPro" id="IPR011990">
    <property type="entry name" value="TPR-like_helical_dom_sf"/>
</dbReference>
<evidence type="ECO:0000259" key="6">
    <source>
        <dbReference type="Pfam" id="PF23276"/>
    </source>
</evidence>
<dbReference type="Pfam" id="PF17177">
    <property type="entry name" value="PPR_long"/>
    <property type="match status" value="1"/>
</dbReference>
<proteinExistence type="inferred from homology"/>
<dbReference type="Proteomes" id="UP001153069">
    <property type="component" value="Unassembled WGS sequence"/>
</dbReference>
<protein>
    <submittedName>
        <fullName evidence="7">Pentatricopeptide repeat-containing protein</fullName>
    </submittedName>
</protein>
<feature type="repeat" description="PPR" evidence="3">
    <location>
        <begin position="243"/>
        <end position="277"/>
    </location>
</feature>
<dbReference type="Pfam" id="PF01535">
    <property type="entry name" value="PPR"/>
    <property type="match status" value="1"/>
</dbReference>